<sequence>MKKMVWKLWNPVATILPTISVANFRPAPVVAFFSSRGPASNTPNLLKSDIGAPGNAILAAWPKNDTEVTLPGQEPPLFNIVSGTSMSCAHVSGIAATLKSQNPTWSPTAIRSAIMTTGKSHRVELGRAGLAEPYTASPTKELDFNRLSHPTLPVQSKS</sequence>
<evidence type="ECO:0000256" key="2">
    <source>
        <dbReference type="ARBA" id="ARBA00022729"/>
    </source>
</evidence>
<gene>
    <name evidence="5" type="ORF">RND71_038748</name>
</gene>
<dbReference type="Gene3D" id="3.40.50.200">
    <property type="entry name" value="Peptidase S8/S53 domain"/>
    <property type="match status" value="1"/>
</dbReference>
<dbReference type="EMBL" id="JAVYJV010000021">
    <property type="protein sequence ID" value="KAK4342932.1"/>
    <property type="molecule type" value="Genomic_DNA"/>
</dbReference>
<dbReference type="PROSITE" id="PS51892">
    <property type="entry name" value="SUBTILASE"/>
    <property type="match status" value="1"/>
</dbReference>
<dbReference type="AlphaFoldDB" id="A0AAE1R396"/>
<dbReference type="Proteomes" id="UP001291623">
    <property type="component" value="Unassembled WGS sequence"/>
</dbReference>
<comment type="caution">
    <text evidence="3">Lacks conserved residue(s) required for the propagation of feature annotation.</text>
</comment>
<evidence type="ECO:0000313" key="5">
    <source>
        <dbReference type="EMBL" id="KAK4342932.1"/>
    </source>
</evidence>
<keyword evidence="6" id="KW-1185">Reference proteome</keyword>
<feature type="domain" description="Peptidase S8/S53" evidence="4">
    <location>
        <begin position="18"/>
        <end position="118"/>
    </location>
</feature>
<dbReference type="InterPro" id="IPR045051">
    <property type="entry name" value="SBT"/>
</dbReference>
<dbReference type="InterPro" id="IPR036852">
    <property type="entry name" value="Peptidase_S8/S53_dom_sf"/>
</dbReference>
<evidence type="ECO:0000259" key="4">
    <source>
        <dbReference type="Pfam" id="PF00082"/>
    </source>
</evidence>
<dbReference type="PANTHER" id="PTHR10795">
    <property type="entry name" value="PROPROTEIN CONVERTASE SUBTILISIN/KEXIN"/>
    <property type="match status" value="1"/>
</dbReference>
<name>A0AAE1R396_9SOLA</name>
<comment type="similarity">
    <text evidence="1 3">Belongs to the peptidase S8 family.</text>
</comment>
<reference evidence="5" key="1">
    <citation type="submission" date="2023-12" db="EMBL/GenBank/DDBJ databases">
        <title>Genome assembly of Anisodus tanguticus.</title>
        <authorList>
            <person name="Wang Y.-J."/>
        </authorList>
    </citation>
    <scope>NUCLEOTIDE SEQUENCE</scope>
    <source>
        <strain evidence="5">KB-2021</strain>
        <tissue evidence="5">Leaf</tissue>
    </source>
</reference>
<dbReference type="Gene3D" id="3.50.30.30">
    <property type="match status" value="1"/>
</dbReference>
<keyword evidence="2" id="KW-0732">Signal</keyword>
<evidence type="ECO:0000313" key="6">
    <source>
        <dbReference type="Proteomes" id="UP001291623"/>
    </source>
</evidence>
<accession>A0AAE1R396</accession>
<dbReference type="SUPFAM" id="SSF52743">
    <property type="entry name" value="Subtilisin-like"/>
    <property type="match status" value="1"/>
</dbReference>
<protein>
    <recommendedName>
        <fullName evidence="4">Peptidase S8/S53 domain-containing protein</fullName>
    </recommendedName>
</protein>
<evidence type="ECO:0000256" key="3">
    <source>
        <dbReference type="PROSITE-ProRule" id="PRU01240"/>
    </source>
</evidence>
<dbReference type="GO" id="GO:0004252">
    <property type="term" value="F:serine-type endopeptidase activity"/>
    <property type="evidence" value="ECO:0007669"/>
    <property type="project" value="InterPro"/>
</dbReference>
<comment type="caution">
    <text evidence="5">The sequence shown here is derived from an EMBL/GenBank/DDBJ whole genome shotgun (WGS) entry which is preliminary data.</text>
</comment>
<dbReference type="InterPro" id="IPR000209">
    <property type="entry name" value="Peptidase_S8/S53_dom"/>
</dbReference>
<organism evidence="5 6">
    <name type="scientific">Anisodus tanguticus</name>
    <dbReference type="NCBI Taxonomy" id="243964"/>
    <lineage>
        <taxon>Eukaryota</taxon>
        <taxon>Viridiplantae</taxon>
        <taxon>Streptophyta</taxon>
        <taxon>Embryophyta</taxon>
        <taxon>Tracheophyta</taxon>
        <taxon>Spermatophyta</taxon>
        <taxon>Magnoliopsida</taxon>
        <taxon>eudicotyledons</taxon>
        <taxon>Gunneridae</taxon>
        <taxon>Pentapetalae</taxon>
        <taxon>asterids</taxon>
        <taxon>lamiids</taxon>
        <taxon>Solanales</taxon>
        <taxon>Solanaceae</taxon>
        <taxon>Solanoideae</taxon>
        <taxon>Hyoscyameae</taxon>
        <taxon>Anisodus</taxon>
    </lineage>
</organism>
<dbReference type="Pfam" id="PF00082">
    <property type="entry name" value="Peptidase_S8"/>
    <property type="match status" value="1"/>
</dbReference>
<evidence type="ECO:0000256" key="1">
    <source>
        <dbReference type="ARBA" id="ARBA00011073"/>
    </source>
</evidence>
<proteinExistence type="inferred from homology"/>
<dbReference type="GO" id="GO:0006508">
    <property type="term" value="P:proteolysis"/>
    <property type="evidence" value="ECO:0007669"/>
    <property type="project" value="InterPro"/>
</dbReference>